<accession>A0A132N242</accession>
<dbReference type="AlphaFoldDB" id="A0A132N242"/>
<evidence type="ECO:0000313" key="3">
    <source>
        <dbReference type="EMBL" id="KWX10521.1"/>
    </source>
</evidence>
<evidence type="ECO:0000313" key="5">
    <source>
        <dbReference type="Proteomes" id="UP000070659"/>
    </source>
</evidence>
<dbReference type="RefSeq" id="WP_067069722.1">
    <property type="nucleotide sequence ID" value="NZ_JYIJ01000016.1"/>
</dbReference>
<dbReference type="PATRIC" id="fig|1469144.8.peg.3677"/>
<dbReference type="EMBL" id="JYIK01000434">
    <property type="protein sequence ID" value="KWX10521.1"/>
    <property type="molecule type" value="Genomic_DNA"/>
</dbReference>
<feature type="compositionally biased region" description="Polar residues" evidence="1">
    <location>
        <begin position="80"/>
        <end position="94"/>
    </location>
</feature>
<dbReference type="EMBL" id="JYIJ01000016">
    <property type="protein sequence ID" value="KWX04198.1"/>
    <property type="molecule type" value="Genomic_DNA"/>
</dbReference>
<feature type="region of interest" description="Disordered" evidence="1">
    <location>
        <begin position="77"/>
        <end position="101"/>
    </location>
</feature>
<dbReference type="Proteomes" id="UP000070598">
    <property type="component" value="Unassembled WGS sequence"/>
</dbReference>
<sequence length="135" mass="14330">MISELMWVDARPVALHATLPVHGLPLRTPNGVSGYESPGMGLLQPQRLSVLTGMVTTIPAGGTAAQQVAFVGGWPVQAPERTQNPGTRVSTTAPRRSLRPTGKSLSTEFAVIVNNFNNATVFNGRPGFQSWSPPV</sequence>
<evidence type="ECO:0000256" key="1">
    <source>
        <dbReference type="SAM" id="MobiDB-lite"/>
    </source>
</evidence>
<name>A0A132N242_9ACTN</name>
<gene>
    <name evidence="2" type="ORF">TH66_09980</name>
    <name evidence="3" type="ORF">TR74_03105</name>
</gene>
<dbReference type="Proteomes" id="UP000070659">
    <property type="component" value="Unassembled WGS sequence"/>
</dbReference>
<reference evidence="2 5" key="2">
    <citation type="submission" date="2015-02" db="EMBL/GenBank/DDBJ databases">
        <title>Physiological reanalysis, assessment of diazotrophy, and genome sequences of multiple isolates of Streptomyces thermoautotrophicus.</title>
        <authorList>
            <person name="MacKellar D.C."/>
            <person name="Lieber L."/>
            <person name="Norman J."/>
            <person name="Bolger A."/>
            <person name="Tobin C."/>
            <person name="Murray J.W."/>
            <person name="Prell J."/>
        </authorList>
    </citation>
    <scope>NUCLEOTIDE SEQUENCE [LARGE SCALE GENOMIC DNA]</scope>
    <source>
        <strain evidence="2 5">UBT1</strain>
    </source>
</reference>
<comment type="caution">
    <text evidence="2">The sequence shown here is derived from an EMBL/GenBank/DDBJ whole genome shotgun (WGS) entry which is preliminary data.</text>
</comment>
<proteinExistence type="predicted"/>
<evidence type="ECO:0000313" key="2">
    <source>
        <dbReference type="EMBL" id="KWX04198.1"/>
    </source>
</evidence>
<reference evidence="4" key="1">
    <citation type="submission" date="2015-02" db="EMBL/GenBank/DDBJ databases">
        <title>Physiological reanalysis, assessment of diazotrophy, and genome sequences of multiple isolates of Streptomyces thermoautotrophicus.</title>
        <authorList>
            <person name="MacKellar D.C."/>
            <person name="Lieber L."/>
            <person name="Norman J."/>
            <person name="Bolger A."/>
            <person name="Tobin C."/>
            <person name="Murray J.W."/>
            <person name="Friesen M."/>
            <person name="Prell J."/>
        </authorList>
    </citation>
    <scope>NUCLEOTIDE SEQUENCE [LARGE SCALE GENOMIC DNA]</scope>
    <source>
        <strain evidence="4">UBT1</strain>
    </source>
</reference>
<protein>
    <submittedName>
        <fullName evidence="2">Uncharacterized protein</fullName>
    </submittedName>
</protein>
<evidence type="ECO:0000313" key="4">
    <source>
        <dbReference type="Proteomes" id="UP000070598"/>
    </source>
</evidence>
<organism evidence="2 5">
    <name type="scientific">Carbonactinospora thermoautotrophica</name>
    <dbReference type="NCBI Taxonomy" id="1469144"/>
    <lineage>
        <taxon>Bacteria</taxon>
        <taxon>Bacillati</taxon>
        <taxon>Actinomycetota</taxon>
        <taxon>Actinomycetes</taxon>
        <taxon>Kitasatosporales</taxon>
        <taxon>Carbonactinosporaceae</taxon>
        <taxon>Carbonactinospora</taxon>
    </lineage>
</organism>